<comment type="caution">
    <text evidence="1">The sequence shown here is derived from an EMBL/GenBank/DDBJ whole genome shotgun (WGS) entry which is preliminary data.</text>
</comment>
<proteinExistence type="predicted"/>
<dbReference type="SUPFAM" id="SSF103032">
    <property type="entry name" value="Hypothetical protein YwqG"/>
    <property type="match status" value="1"/>
</dbReference>
<dbReference type="RefSeq" id="WP_345438734.1">
    <property type="nucleotide sequence ID" value="NZ_BAABHK010000016.1"/>
</dbReference>
<dbReference type="EMBL" id="BAABHK010000016">
    <property type="protein sequence ID" value="GAA4635776.1"/>
    <property type="molecule type" value="Genomic_DNA"/>
</dbReference>
<dbReference type="Proteomes" id="UP001501442">
    <property type="component" value="Unassembled WGS sequence"/>
</dbReference>
<dbReference type="InterPro" id="IPR035948">
    <property type="entry name" value="YwqG-like_sf"/>
</dbReference>
<name>A0ABP8UNW6_9ACTN</name>
<dbReference type="Pfam" id="PF09234">
    <property type="entry name" value="DUF1963"/>
    <property type="match status" value="1"/>
</dbReference>
<keyword evidence="2" id="KW-1185">Reference proteome</keyword>
<dbReference type="PANTHER" id="PTHR36436">
    <property type="entry name" value="SLL5081 PROTEIN"/>
    <property type="match status" value="1"/>
</dbReference>
<dbReference type="InterPro" id="IPR015315">
    <property type="entry name" value="DUF1963"/>
</dbReference>
<accession>A0ABP8UNW6</accession>
<sequence length="289" mass="32300">MISLPALSALAHERLPAKLAERLCSLLEPRGRILSPARPGDERVGVLGGEPLLPEGVDWPVWEGHGPLSFVASLDCGPLSATDTGLDLPTTGTLLFFYFDGQADDYEAWVNPSVPESRPGAQVLYVPAETPVLPRPTPNALKPYRRVPLRADPAVHVPQLTHYEFYEPLGLDYESVSTDPTYVKFQEDVWNLRKARHQVGGDPHSIQGEVEYEVADFPEDWDLDTFNPDNPHFDDILDTASQWRLLAQFASDQDADMMWGDGGALYWLITSEDLAACRFDQARFTWQCH</sequence>
<gene>
    <name evidence="1" type="ORF">GCM10023196_082640</name>
</gene>
<reference evidence="2" key="1">
    <citation type="journal article" date="2019" name="Int. J. Syst. Evol. Microbiol.">
        <title>The Global Catalogue of Microorganisms (GCM) 10K type strain sequencing project: providing services to taxonomists for standard genome sequencing and annotation.</title>
        <authorList>
            <consortium name="The Broad Institute Genomics Platform"/>
            <consortium name="The Broad Institute Genome Sequencing Center for Infectious Disease"/>
            <person name="Wu L."/>
            <person name="Ma J."/>
        </authorList>
    </citation>
    <scope>NUCLEOTIDE SEQUENCE [LARGE SCALE GENOMIC DNA]</scope>
    <source>
        <strain evidence="2">JCM 17939</strain>
    </source>
</reference>
<evidence type="ECO:0000313" key="1">
    <source>
        <dbReference type="EMBL" id="GAA4635776.1"/>
    </source>
</evidence>
<dbReference type="PANTHER" id="PTHR36436:SF6">
    <property type="entry name" value="SLL5081 PROTEIN"/>
    <property type="match status" value="1"/>
</dbReference>
<organism evidence="1 2">
    <name type="scientific">Actinoallomurus vinaceus</name>
    <dbReference type="NCBI Taxonomy" id="1080074"/>
    <lineage>
        <taxon>Bacteria</taxon>
        <taxon>Bacillati</taxon>
        <taxon>Actinomycetota</taxon>
        <taxon>Actinomycetes</taxon>
        <taxon>Streptosporangiales</taxon>
        <taxon>Thermomonosporaceae</taxon>
        <taxon>Actinoallomurus</taxon>
    </lineage>
</organism>
<dbReference type="Gene3D" id="2.30.320.10">
    <property type="entry name" value="YwqG-like"/>
    <property type="match status" value="1"/>
</dbReference>
<protein>
    <submittedName>
        <fullName evidence="1">YwqG family protein</fullName>
    </submittedName>
</protein>
<evidence type="ECO:0000313" key="2">
    <source>
        <dbReference type="Proteomes" id="UP001501442"/>
    </source>
</evidence>